<evidence type="ECO:0000259" key="3">
    <source>
        <dbReference type="PROSITE" id="PS50109"/>
    </source>
</evidence>
<proteinExistence type="predicted"/>
<dbReference type="GO" id="GO:0016301">
    <property type="term" value="F:kinase activity"/>
    <property type="evidence" value="ECO:0007669"/>
    <property type="project" value="UniProtKB-KW"/>
</dbReference>
<keyword evidence="5" id="KW-1185">Reference proteome</keyword>
<evidence type="ECO:0000313" key="5">
    <source>
        <dbReference type="Proteomes" id="UP000760480"/>
    </source>
</evidence>
<sequence length="120" mass="13110">MYCDKTEIEQVILNLLKNAAQAMADDGTPSPTIVLRTRREPDTVLLEVIDNGPGMDQKTLNRIFEPFFTTKEVGAGTGLGLSVSYFIVTEQHNGRLSVTSKPGQGACFSIRLPSNREALP</sequence>
<reference evidence="4 5" key="1">
    <citation type="submission" date="2019-03" db="EMBL/GenBank/DDBJ databases">
        <title>Metabolic reconstructions from genomes of highly enriched 'Candidatus Accumulibacter' and 'Candidatus Competibacter' bioreactor populations.</title>
        <authorList>
            <person name="Annavajhala M.K."/>
            <person name="Welles L."/>
            <person name="Abbas B."/>
            <person name="Sorokin D."/>
            <person name="Park H."/>
            <person name="Van Loosdrecht M."/>
            <person name="Chandran K."/>
        </authorList>
    </citation>
    <scope>NUCLEOTIDE SEQUENCE [LARGE SCALE GENOMIC DNA]</scope>
    <source>
        <strain evidence="4 5">SBR_G</strain>
    </source>
</reference>
<dbReference type="EC" id="2.7.13.3" evidence="2"/>
<evidence type="ECO:0000256" key="1">
    <source>
        <dbReference type="ARBA" id="ARBA00000085"/>
    </source>
</evidence>
<protein>
    <recommendedName>
        <fullName evidence="2">histidine kinase</fullName>
        <ecNumber evidence="2">2.7.13.3</ecNumber>
    </recommendedName>
</protein>
<dbReference type="EMBL" id="SPMZ01000047">
    <property type="protein sequence ID" value="NMQ20380.1"/>
    <property type="molecule type" value="Genomic_DNA"/>
</dbReference>
<evidence type="ECO:0000256" key="2">
    <source>
        <dbReference type="ARBA" id="ARBA00012438"/>
    </source>
</evidence>
<keyword evidence="4" id="KW-0418">Kinase</keyword>
<gene>
    <name evidence="4" type="ORF">E4P82_14945</name>
</gene>
<dbReference type="Gene3D" id="3.30.565.10">
    <property type="entry name" value="Histidine kinase-like ATPase, C-terminal domain"/>
    <property type="match status" value="1"/>
</dbReference>
<dbReference type="PRINTS" id="PR00344">
    <property type="entry name" value="BCTRLSENSOR"/>
</dbReference>
<accession>A0ABX1TLU9</accession>
<dbReference type="PROSITE" id="PS50109">
    <property type="entry name" value="HIS_KIN"/>
    <property type="match status" value="1"/>
</dbReference>
<comment type="caution">
    <text evidence="4">The sequence shown here is derived from an EMBL/GenBank/DDBJ whole genome shotgun (WGS) entry which is preliminary data.</text>
</comment>
<feature type="domain" description="Histidine kinase" evidence="3">
    <location>
        <begin position="1"/>
        <end position="116"/>
    </location>
</feature>
<dbReference type="PANTHER" id="PTHR43065:SF42">
    <property type="entry name" value="TWO-COMPONENT SENSOR PPRA"/>
    <property type="match status" value="1"/>
</dbReference>
<dbReference type="SUPFAM" id="SSF55874">
    <property type="entry name" value="ATPase domain of HSP90 chaperone/DNA topoisomerase II/histidine kinase"/>
    <property type="match status" value="1"/>
</dbReference>
<evidence type="ECO:0000313" key="4">
    <source>
        <dbReference type="EMBL" id="NMQ20380.1"/>
    </source>
</evidence>
<dbReference type="SMART" id="SM00387">
    <property type="entry name" value="HATPase_c"/>
    <property type="match status" value="1"/>
</dbReference>
<dbReference type="Pfam" id="PF02518">
    <property type="entry name" value="HATPase_c"/>
    <property type="match status" value="1"/>
</dbReference>
<dbReference type="PANTHER" id="PTHR43065">
    <property type="entry name" value="SENSOR HISTIDINE KINASE"/>
    <property type="match status" value="1"/>
</dbReference>
<dbReference type="InterPro" id="IPR036890">
    <property type="entry name" value="HATPase_C_sf"/>
</dbReference>
<dbReference type="InterPro" id="IPR004358">
    <property type="entry name" value="Sig_transdc_His_kin-like_C"/>
</dbReference>
<keyword evidence="4" id="KW-0808">Transferase</keyword>
<dbReference type="Proteomes" id="UP000760480">
    <property type="component" value="Unassembled WGS sequence"/>
</dbReference>
<dbReference type="InterPro" id="IPR005467">
    <property type="entry name" value="His_kinase_dom"/>
</dbReference>
<comment type="catalytic activity">
    <reaction evidence="1">
        <text>ATP + protein L-histidine = ADP + protein N-phospho-L-histidine.</text>
        <dbReference type="EC" id="2.7.13.3"/>
    </reaction>
</comment>
<dbReference type="InterPro" id="IPR003594">
    <property type="entry name" value="HATPase_dom"/>
</dbReference>
<organism evidence="4 5">
    <name type="scientific">Candidatus Competibacter phosphatis</name>
    <dbReference type="NCBI Taxonomy" id="221280"/>
    <lineage>
        <taxon>Bacteria</taxon>
        <taxon>Pseudomonadati</taxon>
        <taxon>Pseudomonadota</taxon>
        <taxon>Gammaproteobacteria</taxon>
        <taxon>Candidatus Competibacteraceae</taxon>
        <taxon>Candidatus Competibacter</taxon>
    </lineage>
</organism>
<name>A0ABX1TLU9_9GAMM</name>